<proteinExistence type="predicted"/>
<dbReference type="RefSeq" id="XP_034232631.1">
    <property type="nucleotide sequence ID" value="XM_034376740.1"/>
</dbReference>
<feature type="compositionally biased region" description="Basic and acidic residues" evidence="6">
    <location>
        <begin position="9"/>
        <end position="18"/>
    </location>
</feature>
<keyword evidence="3" id="KW-0805">Transcription regulation</keyword>
<name>A0A6P8Y919_THRPL</name>
<evidence type="ECO:0000256" key="1">
    <source>
        <dbReference type="ARBA" id="ARBA00011764"/>
    </source>
</evidence>
<dbReference type="Pfam" id="PF13873">
    <property type="entry name" value="Myb_DNA-bind_5"/>
    <property type="match status" value="1"/>
</dbReference>
<dbReference type="OrthoDB" id="8045892at2759"/>
<reference evidence="9" key="1">
    <citation type="submission" date="2025-08" db="UniProtKB">
        <authorList>
            <consortium name="RefSeq"/>
        </authorList>
    </citation>
    <scope>IDENTIFICATION</scope>
    <source>
        <tissue evidence="9">Total insect</tissue>
    </source>
</reference>
<sequence>MQPTKKKRFMEGAEDCRKGSSSMSEKQRNVMLEFLSENPSMIRDRSVGGTSNRPNRDELWEKLATVLNSCGSGAQKDGAGWRRSWQDLKRYESLKAKESMARLGKSSECQESPTISLSPLQEKIATLLNISIKVSMRSLNLSQTFLTDMHLNIGCRNSGSKKLTNNTHLKVFITFFIQTLQQNSICETIPTGALNIHSF</sequence>
<keyword evidence="8" id="KW-1185">Reference proteome</keyword>
<dbReference type="KEGG" id="tpal:117640321"/>
<accession>A0A6P8Y919</accession>
<dbReference type="Proteomes" id="UP000515158">
    <property type="component" value="Unplaced"/>
</dbReference>
<feature type="region of interest" description="Disordered" evidence="6">
    <location>
        <begin position="1"/>
        <end position="26"/>
    </location>
</feature>
<organism evidence="9">
    <name type="scientific">Thrips palmi</name>
    <name type="common">Melon thrips</name>
    <dbReference type="NCBI Taxonomy" id="161013"/>
    <lineage>
        <taxon>Eukaryota</taxon>
        <taxon>Metazoa</taxon>
        <taxon>Ecdysozoa</taxon>
        <taxon>Arthropoda</taxon>
        <taxon>Hexapoda</taxon>
        <taxon>Insecta</taxon>
        <taxon>Pterygota</taxon>
        <taxon>Neoptera</taxon>
        <taxon>Paraneoptera</taxon>
        <taxon>Thysanoptera</taxon>
        <taxon>Terebrantia</taxon>
        <taxon>Thripoidea</taxon>
        <taxon>Thripidae</taxon>
        <taxon>Thrips</taxon>
    </lineage>
</organism>
<keyword evidence="4" id="KW-0804">Transcription</keyword>
<feature type="domain" description="Myb/SANT-like DNA-binding" evidence="7">
    <location>
        <begin position="22"/>
        <end position="92"/>
    </location>
</feature>
<evidence type="ECO:0000313" key="8">
    <source>
        <dbReference type="Proteomes" id="UP000515158"/>
    </source>
</evidence>
<dbReference type="GeneID" id="117640321"/>
<evidence type="ECO:0000259" key="7">
    <source>
        <dbReference type="Pfam" id="PF13873"/>
    </source>
</evidence>
<evidence type="ECO:0000256" key="5">
    <source>
        <dbReference type="ARBA" id="ARBA00025466"/>
    </source>
</evidence>
<gene>
    <name evidence="9" type="primary">LOC117640321</name>
</gene>
<evidence type="ECO:0000256" key="2">
    <source>
        <dbReference type="ARBA" id="ARBA00016807"/>
    </source>
</evidence>
<dbReference type="InParanoid" id="A0A6P8Y919"/>
<comment type="function">
    <text evidence="5">Involved in transvection phenomena (= synapsis-dependent gene expression), where the synaptic pairing of chromosomes carrying genes with which zeste interacts influences the expression of these genes. Zeste binds to DNA and stimulates transcription from a nearby promoter.</text>
</comment>
<dbReference type="AlphaFoldDB" id="A0A6P8Y919"/>
<evidence type="ECO:0000256" key="4">
    <source>
        <dbReference type="ARBA" id="ARBA00023163"/>
    </source>
</evidence>
<protein>
    <recommendedName>
        <fullName evidence="2">Regulatory protein zeste</fullName>
    </recommendedName>
</protein>
<dbReference type="InterPro" id="IPR028002">
    <property type="entry name" value="Myb_DNA-bind_5"/>
</dbReference>
<evidence type="ECO:0000256" key="3">
    <source>
        <dbReference type="ARBA" id="ARBA00023015"/>
    </source>
</evidence>
<evidence type="ECO:0000313" key="9">
    <source>
        <dbReference type="RefSeq" id="XP_034232631.1"/>
    </source>
</evidence>
<comment type="subunit">
    <text evidence="1">Self-associates forming complexes of several hundred monomers.</text>
</comment>
<evidence type="ECO:0000256" key="6">
    <source>
        <dbReference type="SAM" id="MobiDB-lite"/>
    </source>
</evidence>